<dbReference type="EMBL" id="MBLM01000047">
    <property type="protein sequence ID" value="OHV42416.1"/>
    <property type="molecule type" value="Genomic_DNA"/>
</dbReference>
<keyword evidence="2" id="KW-1185">Reference proteome</keyword>
<name>A0A1S1R8Y8_9ACTN</name>
<protein>
    <submittedName>
        <fullName evidence="1">Uncharacterized protein</fullName>
    </submittedName>
</protein>
<organism evidence="1 2">
    <name type="scientific">Parafrankia colletiae</name>
    <dbReference type="NCBI Taxonomy" id="573497"/>
    <lineage>
        <taxon>Bacteria</taxon>
        <taxon>Bacillati</taxon>
        <taxon>Actinomycetota</taxon>
        <taxon>Actinomycetes</taxon>
        <taxon>Frankiales</taxon>
        <taxon>Frankiaceae</taxon>
        <taxon>Parafrankia</taxon>
    </lineage>
</organism>
<accession>A0A1S1R8Y8</accession>
<proteinExistence type="predicted"/>
<evidence type="ECO:0000313" key="2">
    <source>
        <dbReference type="Proteomes" id="UP000179627"/>
    </source>
</evidence>
<sequence>MVLPAGPGGEPVTLRFVETRRLLDLDADAEAAVVHRCVPGNNRRPGPAEGGGRLLFAGDGPLVLVQNSQGLAACLVELVGRDGPPDFSWSDKPMLQWWQSDRSPDFSQPPQTPIEVFNTSTGDGGTVEWVHPTWFWHAFGRVSPQVKELLAVIPNGEAINLPVAATGAFALYWNREVDTSEQVPLRPPLSLFARDSTGQVLHSMTLPH</sequence>
<dbReference type="OrthoDB" id="3210160at2"/>
<dbReference type="AlphaFoldDB" id="A0A1S1R8Y8"/>
<evidence type="ECO:0000313" key="1">
    <source>
        <dbReference type="EMBL" id="OHV42416.1"/>
    </source>
</evidence>
<gene>
    <name evidence="1" type="ORF">CC117_11915</name>
</gene>
<comment type="caution">
    <text evidence="1">The sequence shown here is derived from an EMBL/GenBank/DDBJ whole genome shotgun (WGS) entry which is preliminary data.</text>
</comment>
<dbReference type="Proteomes" id="UP000179627">
    <property type="component" value="Unassembled WGS sequence"/>
</dbReference>
<reference evidence="2" key="1">
    <citation type="submission" date="2016-07" db="EMBL/GenBank/DDBJ databases">
        <title>Sequence Frankia sp. strain CcI1.17.</title>
        <authorList>
            <person name="Ghodhbane-Gtari F."/>
            <person name="Swanson E."/>
            <person name="Gueddou A."/>
            <person name="Morris K."/>
            <person name="Hezbri K."/>
            <person name="Ktari A."/>
            <person name="Nouioui I."/>
            <person name="Abebe-Akele F."/>
            <person name="Simpson S."/>
            <person name="Thomas K."/>
            <person name="Gtari M."/>
            <person name="Tisa L.S."/>
            <person name="Hurst S."/>
        </authorList>
    </citation>
    <scope>NUCLEOTIDE SEQUENCE [LARGE SCALE GENOMIC DNA]</scope>
    <source>
        <strain evidence="2">Cc1.17</strain>
    </source>
</reference>